<dbReference type="EMBL" id="CAJPDS010000028">
    <property type="protein sequence ID" value="CAF9921399.1"/>
    <property type="molecule type" value="Genomic_DNA"/>
</dbReference>
<evidence type="ECO:0000256" key="3">
    <source>
        <dbReference type="SAM" id="SignalP"/>
    </source>
</evidence>
<evidence type="ECO:0008006" key="6">
    <source>
        <dbReference type="Google" id="ProtNLM"/>
    </source>
</evidence>
<dbReference type="GO" id="GO:0005199">
    <property type="term" value="F:structural constituent of cell wall"/>
    <property type="evidence" value="ECO:0007669"/>
    <property type="project" value="InterPro"/>
</dbReference>
<dbReference type="OrthoDB" id="10577428at2759"/>
<accession>A0A8H3IPP1</accession>
<keyword evidence="5" id="KW-1185">Reference proteome</keyword>
<dbReference type="PROSITE" id="PS50256">
    <property type="entry name" value="PIR_REPEAT_2"/>
    <property type="match status" value="1"/>
</dbReference>
<feature type="region of interest" description="Disordered" evidence="2">
    <location>
        <begin position="153"/>
        <end position="173"/>
    </location>
</feature>
<evidence type="ECO:0000256" key="1">
    <source>
        <dbReference type="ARBA" id="ARBA00022729"/>
    </source>
</evidence>
<organism evidence="4 5">
    <name type="scientific">Heterodermia speciosa</name>
    <dbReference type="NCBI Taxonomy" id="116794"/>
    <lineage>
        <taxon>Eukaryota</taxon>
        <taxon>Fungi</taxon>
        <taxon>Dikarya</taxon>
        <taxon>Ascomycota</taxon>
        <taxon>Pezizomycotina</taxon>
        <taxon>Lecanoromycetes</taxon>
        <taxon>OSLEUM clade</taxon>
        <taxon>Lecanoromycetidae</taxon>
        <taxon>Caliciales</taxon>
        <taxon>Physciaceae</taxon>
        <taxon>Heterodermia</taxon>
    </lineage>
</organism>
<sequence length="202" mass="19626">MAPSILLSFCTLVLLTARLLVADIQISQISDGQIQAGPSTTLDALEGRSTDTAVSTAPALIPITALNNTATVAAPSSTTGSILPTSILMAAPAGAAGAASNYTGLQTVVASSFPTPHVPIPVAGTGTPALGGLNGTSAVVANGPTAISTLAPAETSVGAESPTSTSTEGPLAATGAATRLSRLPIGKELVAAGILAWFVGIT</sequence>
<dbReference type="Proteomes" id="UP000664521">
    <property type="component" value="Unassembled WGS sequence"/>
</dbReference>
<dbReference type="InterPro" id="IPR000420">
    <property type="entry name" value="Yeast_PIR_rpt"/>
</dbReference>
<evidence type="ECO:0000256" key="2">
    <source>
        <dbReference type="SAM" id="MobiDB-lite"/>
    </source>
</evidence>
<reference evidence="4" key="1">
    <citation type="submission" date="2021-03" db="EMBL/GenBank/DDBJ databases">
        <authorList>
            <person name="Tagirdzhanova G."/>
        </authorList>
    </citation>
    <scope>NUCLEOTIDE SEQUENCE</scope>
</reference>
<proteinExistence type="predicted"/>
<name>A0A8H3IPP1_9LECA</name>
<protein>
    <recommendedName>
        <fullName evidence="6">Effector protein</fullName>
    </recommendedName>
</protein>
<evidence type="ECO:0000313" key="5">
    <source>
        <dbReference type="Proteomes" id="UP000664521"/>
    </source>
</evidence>
<comment type="caution">
    <text evidence="4">The sequence shown here is derived from an EMBL/GenBank/DDBJ whole genome shotgun (WGS) entry which is preliminary data.</text>
</comment>
<evidence type="ECO:0000313" key="4">
    <source>
        <dbReference type="EMBL" id="CAF9921399.1"/>
    </source>
</evidence>
<gene>
    <name evidence="4" type="ORF">HETSPECPRED_004524</name>
</gene>
<feature type="signal peptide" evidence="3">
    <location>
        <begin position="1"/>
        <end position="22"/>
    </location>
</feature>
<keyword evidence="1 3" id="KW-0732">Signal</keyword>
<dbReference type="AlphaFoldDB" id="A0A8H3IPP1"/>
<feature type="chain" id="PRO_5034339677" description="Effector protein" evidence="3">
    <location>
        <begin position="23"/>
        <end position="202"/>
    </location>
</feature>